<organism evidence="4 5">
    <name type="scientific">Pandoravirus inopinatum</name>
    <dbReference type="NCBI Taxonomy" id="1605721"/>
    <lineage>
        <taxon>Viruses</taxon>
        <taxon>Pandoravirus</taxon>
    </lineage>
</organism>
<evidence type="ECO:0000256" key="2">
    <source>
        <dbReference type="ARBA" id="ARBA00022485"/>
    </source>
</evidence>
<dbReference type="GO" id="GO:0044689">
    <property type="term" value="F:7,8-didemethyl-8-hydroxy-5-deazariboflavin synthase activity"/>
    <property type="evidence" value="ECO:0007669"/>
    <property type="project" value="TreeGrafter"/>
</dbReference>
<keyword evidence="2" id="KW-0479">Metal-binding</keyword>
<accession>A0A0B5IWK1</accession>
<protein>
    <submittedName>
        <fullName evidence="4">Putative radical sam enzyme</fullName>
    </submittedName>
</protein>
<sequence length="398" mass="43153">MHSNKYKAGAAVKAMAASWRDSTMARIADAVLANRPLGFADGVYLYRRAALDDVRTLAAYRKQTRHGDHVHYARSLRITVGHGRNRTPLLRRVQPPVASRTIDIDAMATPADMERLLRPYVGVGLASVTISPHAAAQGSSAPPATASVDWWCALFKAIKHTLPHVRIKACTPADIVNMADHHGITLDATLSRLCGAGLGLLAGGGIGDVSAAKNKNDNDDDLGGVKHALCEWIAVHRRAYDLGLDSDAILDYDRTPACKQRVLHLLAIRDFQQETLASGRPAFGRLGLVRRRVRSYRARGASWDDDLRNYAVARLMAHNVEHIAVDPTLDMDRAVGAIGYGADDLGGYASAGAVDALVRRLYDIGAVPIQHGRTEGPSKQHQHPHDPLADTMWPIVPS</sequence>
<proteinExistence type="predicted"/>
<evidence type="ECO:0000256" key="1">
    <source>
        <dbReference type="ARBA" id="ARBA00001966"/>
    </source>
</evidence>
<keyword evidence="2" id="KW-0411">Iron-sulfur</keyword>
<dbReference type="PANTHER" id="PTHR43076">
    <property type="entry name" value="FO SYNTHASE (COFH)"/>
    <property type="match status" value="1"/>
</dbReference>
<dbReference type="Proteomes" id="UP000202511">
    <property type="component" value="Segment"/>
</dbReference>
<dbReference type="PANTHER" id="PTHR43076:SF1">
    <property type="entry name" value="LIPOYL SYNTHASE 2"/>
    <property type="match status" value="1"/>
</dbReference>
<feature type="region of interest" description="Disordered" evidence="3">
    <location>
        <begin position="372"/>
        <end position="398"/>
    </location>
</feature>
<dbReference type="GeneID" id="23461995"/>
<dbReference type="KEGG" id="vg:23461995"/>
<dbReference type="EMBL" id="KP136319">
    <property type="protein sequence ID" value="AJF97078.1"/>
    <property type="molecule type" value="Genomic_DNA"/>
</dbReference>
<keyword evidence="2" id="KW-0408">Iron</keyword>
<evidence type="ECO:0000256" key="3">
    <source>
        <dbReference type="SAM" id="MobiDB-lite"/>
    </source>
</evidence>
<evidence type="ECO:0000313" key="4">
    <source>
        <dbReference type="EMBL" id="AJF97078.1"/>
    </source>
</evidence>
<evidence type="ECO:0000313" key="5">
    <source>
        <dbReference type="Proteomes" id="UP000202511"/>
    </source>
</evidence>
<dbReference type="InterPro" id="IPR034405">
    <property type="entry name" value="F420"/>
</dbReference>
<name>A0A0B5IWK1_9VIRU</name>
<dbReference type="GO" id="GO:0051539">
    <property type="term" value="F:4 iron, 4 sulfur cluster binding"/>
    <property type="evidence" value="ECO:0007669"/>
    <property type="project" value="UniProtKB-KW"/>
</dbReference>
<dbReference type="RefSeq" id="YP_009119313.1">
    <property type="nucleotide sequence ID" value="NC_026440.1"/>
</dbReference>
<reference evidence="4 5" key="1">
    <citation type="journal article" date="2015" name="Parasitol. Res.">
        <title>Viruses in close associations with free-living amoebae.</title>
        <authorList>
            <person name="Scheid P."/>
        </authorList>
    </citation>
    <scope>NUCLEOTIDE SEQUENCE [LARGE SCALE GENOMIC DNA]</scope>
    <source>
        <strain evidence="4">KlaHel</strain>
    </source>
</reference>
<feature type="compositionally biased region" description="Basic and acidic residues" evidence="3">
    <location>
        <begin position="372"/>
        <end position="388"/>
    </location>
</feature>
<comment type="cofactor">
    <cofactor evidence="1">
        <name>[4Fe-4S] cluster</name>
        <dbReference type="ChEBI" id="CHEBI:49883"/>
    </cofactor>
</comment>
<keyword evidence="2" id="KW-0004">4Fe-4S</keyword>